<evidence type="ECO:0000256" key="1">
    <source>
        <dbReference type="SAM" id="MobiDB-lite"/>
    </source>
</evidence>
<proteinExistence type="predicted"/>
<organism evidence="2 3">
    <name type="scientific">Sphaerobolus stellatus (strain SS14)</name>
    <dbReference type="NCBI Taxonomy" id="990650"/>
    <lineage>
        <taxon>Eukaryota</taxon>
        <taxon>Fungi</taxon>
        <taxon>Dikarya</taxon>
        <taxon>Basidiomycota</taxon>
        <taxon>Agaricomycotina</taxon>
        <taxon>Agaricomycetes</taxon>
        <taxon>Phallomycetidae</taxon>
        <taxon>Geastrales</taxon>
        <taxon>Sphaerobolaceae</taxon>
        <taxon>Sphaerobolus</taxon>
    </lineage>
</organism>
<evidence type="ECO:0000313" key="3">
    <source>
        <dbReference type="Proteomes" id="UP000054279"/>
    </source>
</evidence>
<feature type="compositionally biased region" description="Polar residues" evidence="1">
    <location>
        <begin position="44"/>
        <end position="66"/>
    </location>
</feature>
<reference evidence="2 3" key="1">
    <citation type="submission" date="2014-06" db="EMBL/GenBank/DDBJ databases">
        <title>Evolutionary Origins and Diversification of the Mycorrhizal Mutualists.</title>
        <authorList>
            <consortium name="DOE Joint Genome Institute"/>
            <consortium name="Mycorrhizal Genomics Consortium"/>
            <person name="Kohler A."/>
            <person name="Kuo A."/>
            <person name="Nagy L.G."/>
            <person name="Floudas D."/>
            <person name="Copeland A."/>
            <person name="Barry K.W."/>
            <person name="Cichocki N."/>
            <person name="Veneault-Fourrey C."/>
            <person name="LaButti K."/>
            <person name="Lindquist E.A."/>
            <person name="Lipzen A."/>
            <person name="Lundell T."/>
            <person name="Morin E."/>
            <person name="Murat C."/>
            <person name="Riley R."/>
            <person name="Ohm R."/>
            <person name="Sun H."/>
            <person name="Tunlid A."/>
            <person name="Henrissat B."/>
            <person name="Grigoriev I.V."/>
            <person name="Hibbett D.S."/>
            <person name="Martin F."/>
        </authorList>
    </citation>
    <scope>NUCLEOTIDE SEQUENCE [LARGE SCALE GENOMIC DNA]</scope>
    <source>
        <strain evidence="2 3">SS14</strain>
    </source>
</reference>
<dbReference type="EMBL" id="KN837222">
    <property type="protein sequence ID" value="KIJ32764.1"/>
    <property type="molecule type" value="Genomic_DNA"/>
</dbReference>
<evidence type="ECO:0000313" key="2">
    <source>
        <dbReference type="EMBL" id="KIJ32764.1"/>
    </source>
</evidence>
<accession>A0A0C9UDH4</accession>
<dbReference type="Proteomes" id="UP000054279">
    <property type="component" value="Unassembled WGS sequence"/>
</dbReference>
<dbReference type="AlphaFoldDB" id="A0A0C9UDH4"/>
<name>A0A0C9UDH4_SPHS4</name>
<feature type="region of interest" description="Disordered" evidence="1">
    <location>
        <begin position="1"/>
        <end position="81"/>
    </location>
</feature>
<dbReference type="HOGENOM" id="CLU_1005322_0_0_1"/>
<sequence length="277" mass="30804">MLYPPPQQLQKLPPRASSLSRGAEDEIHRPSSVQHGNQLPMGRQQESQRQYVSPNNLPPRSTQRSALSVLPPHSRVSSFPPPPFPPPLLPLPAIPITSSPAPSLALASPHPYSNQDANTSEGTLMPVAPSTETQRLPYETDTEYFSRLDCIFKERIAAHPVYNQPFYHITRENSLPLSMSNLVANERGERINVYFANHKLPDAEELEAAILRAKNALTPVSSLKRVVSALNPLNILHKVRQWKVEKNKPEDTQEPNETCDIVDVQIGSQGRTSTALN</sequence>
<protein>
    <submittedName>
        <fullName evidence="2">Uncharacterized protein</fullName>
    </submittedName>
</protein>
<keyword evidence="3" id="KW-1185">Reference proteome</keyword>
<gene>
    <name evidence="2" type="ORF">M422DRAFT_783340</name>
</gene>